<gene>
    <name evidence="2" type="ORF">SAMN05443377_10915</name>
</gene>
<keyword evidence="3" id="KW-1185">Reference proteome</keyword>
<dbReference type="Proteomes" id="UP000198815">
    <property type="component" value="Unassembled WGS sequence"/>
</dbReference>
<dbReference type="AlphaFoldDB" id="A0A1H9RV38"/>
<accession>A0A1H9RV38</accession>
<dbReference type="STRING" id="64702.SAMN05443377_10915"/>
<evidence type="ECO:0000259" key="1">
    <source>
        <dbReference type="Pfam" id="PF01370"/>
    </source>
</evidence>
<sequence>MRVVVLGAAGAVGSHAAAALRREGHEVIVASRRPDALAWPAESRIAVDLESAAPLDAVPDCDVLVNCAGPSHRFTPAVALAAVERGWCVVDPGGDAQTACRLGPVAVACGRTLVLGAGVQPGLAVSALRAVLAEARFDVTEARVACGGLQRLTIASVDEYLAAAHDSLAGVGRRLRGGVVERVTPTDAGRAPGCFPASATQHVNLDTEALTAARLAGLDDLTWFNMIDAPRSSAVLVQLLTGGASREEALQAARADISGREPYFRIEVQVSSDGGETMRLTIAATDSYALTGAIVAAAVAGIVERPAGAVLASLTGEDPLQWVDAAARIADVAWAQEEEL</sequence>
<dbReference type="Gene3D" id="3.40.50.720">
    <property type="entry name" value="NAD(P)-binding Rossmann-like Domain"/>
    <property type="match status" value="1"/>
</dbReference>
<dbReference type="Pfam" id="PF01370">
    <property type="entry name" value="Epimerase"/>
    <property type="match status" value="1"/>
</dbReference>
<dbReference type="PANTHER" id="PTHR43781">
    <property type="entry name" value="SACCHAROPINE DEHYDROGENASE"/>
    <property type="match status" value="1"/>
</dbReference>
<dbReference type="EMBL" id="FOGZ01000009">
    <property type="protein sequence ID" value="SER75789.1"/>
    <property type="molecule type" value="Genomic_DNA"/>
</dbReference>
<dbReference type="SUPFAM" id="SSF51735">
    <property type="entry name" value="NAD(P)-binding Rossmann-fold domains"/>
    <property type="match status" value="1"/>
</dbReference>
<dbReference type="InterPro" id="IPR036291">
    <property type="entry name" value="NAD(P)-bd_dom_sf"/>
</dbReference>
<evidence type="ECO:0000313" key="3">
    <source>
        <dbReference type="Proteomes" id="UP000198815"/>
    </source>
</evidence>
<proteinExistence type="predicted"/>
<organism evidence="2 3">
    <name type="scientific">Propionibacterium cyclohexanicum</name>
    <dbReference type="NCBI Taxonomy" id="64702"/>
    <lineage>
        <taxon>Bacteria</taxon>
        <taxon>Bacillati</taxon>
        <taxon>Actinomycetota</taxon>
        <taxon>Actinomycetes</taxon>
        <taxon>Propionibacteriales</taxon>
        <taxon>Propionibacteriaceae</taxon>
        <taxon>Propionibacterium</taxon>
    </lineage>
</organism>
<dbReference type="InterPro" id="IPR001509">
    <property type="entry name" value="Epimerase_deHydtase"/>
</dbReference>
<dbReference type="RefSeq" id="WP_091968913.1">
    <property type="nucleotide sequence ID" value="NZ_FOGZ01000009.1"/>
</dbReference>
<protein>
    <submittedName>
        <fullName evidence="2">NAD dependent epimerase/dehydratase family protein</fullName>
    </submittedName>
</protein>
<evidence type="ECO:0000313" key="2">
    <source>
        <dbReference type="EMBL" id="SER75789.1"/>
    </source>
</evidence>
<feature type="domain" description="NAD-dependent epimerase/dehydratase" evidence="1">
    <location>
        <begin position="3"/>
        <end position="72"/>
    </location>
</feature>
<name>A0A1H9RV38_9ACTN</name>
<dbReference type="PANTHER" id="PTHR43781:SF1">
    <property type="entry name" value="SACCHAROPINE DEHYDROGENASE"/>
    <property type="match status" value="1"/>
</dbReference>
<reference evidence="3" key="1">
    <citation type="submission" date="2016-10" db="EMBL/GenBank/DDBJ databases">
        <authorList>
            <person name="Varghese N."/>
            <person name="Submissions S."/>
        </authorList>
    </citation>
    <scope>NUCLEOTIDE SEQUENCE [LARGE SCALE GENOMIC DNA]</scope>
    <source>
        <strain evidence="3">DSM 16859</strain>
    </source>
</reference>